<dbReference type="EMBL" id="NMPR01000500">
    <property type="protein sequence ID" value="KAA8618298.1"/>
    <property type="molecule type" value="Genomic_DNA"/>
</dbReference>
<dbReference type="InterPro" id="IPR029063">
    <property type="entry name" value="SAM-dependent_MTases_sf"/>
</dbReference>
<evidence type="ECO:0008006" key="4">
    <source>
        <dbReference type="Google" id="ProtNLM"/>
    </source>
</evidence>
<dbReference type="CDD" id="cd02440">
    <property type="entry name" value="AdoMet_MTases"/>
    <property type="match status" value="1"/>
</dbReference>
<proteinExistence type="inferred from homology"/>
<name>A0A8S8Z953_SORMA</name>
<dbReference type="GO" id="GO:0008168">
    <property type="term" value="F:methyltransferase activity"/>
    <property type="evidence" value="ECO:0007669"/>
    <property type="project" value="TreeGrafter"/>
</dbReference>
<organism evidence="2 3">
    <name type="scientific">Sordaria macrospora</name>
    <dbReference type="NCBI Taxonomy" id="5147"/>
    <lineage>
        <taxon>Eukaryota</taxon>
        <taxon>Fungi</taxon>
        <taxon>Dikarya</taxon>
        <taxon>Ascomycota</taxon>
        <taxon>Pezizomycotina</taxon>
        <taxon>Sordariomycetes</taxon>
        <taxon>Sordariomycetidae</taxon>
        <taxon>Sordariales</taxon>
        <taxon>Sordariaceae</taxon>
        <taxon>Sordaria</taxon>
    </lineage>
</organism>
<comment type="similarity">
    <text evidence="1">Belongs to the methyltransferase superfamily. LaeA methyltransferase family.</text>
</comment>
<protein>
    <recommendedName>
        <fullName evidence="4">S-adenosyl-L-methionine-dependent methyltransferase</fullName>
    </recommendedName>
</protein>
<dbReference type="AlphaFoldDB" id="A0A8S8Z953"/>
<dbReference type="SUPFAM" id="SSF53335">
    <property type="entry name" value="S-adenosyl-L-methionine-dependent methyltransferases"/>
    <property type="match status" value="1"/>
</dbReference>
<sequence length="195" mass="21901">MCATQGPNDEKANELLDIFHETMTRLFDGKLYPALLDKDKIRTALDIGTGTGVWAIEFADEQPNCTVTGTDISPIQPSRVPSNARFDIEDARKKLNFQLNYFDYIHIRWLTGTIADWPALYKEAYKCTAPGGWIEHLDADGTWYCLDGTMPEDSAMGQWGLIWKKLGKHIGIEFDIVSSDVMVEGLKEAGTLPLR</sequence>
<comment type="caution">
    <text evidence="2">The sequence shown here is derived from an EMBL/GenBank/DDBJ whole genome shotgun (WGS) entry which is preliminary data.</text>
</comment>
<dbReference type="Pfam" id="PF13489">
    <property type="entry name" value="Methyltransf_23"/>
    <property type="match status" value="1"/>
</dbReference>
<evidence type="ECO:0000313" key="2">
    <source>
        <dbReference type="EMBL" id="KAA8618298.1"/>
    </source>
</evidence>
<reference evidence="2 3" key="1">
    <citation type="submission" date="2017-07" db="EMBL/GenBank/DDBJ databases">
        <title>Genome sequence of the Sordaria macrospora wild type strain R19027.</title>
        <authorList>
            <person name="Nowrousian M."/>
            <person name="Teichert I."/>
            <person name="Kueck U."/>
        </authorList>
    </citation>
    <scope>NUCLEOTIDE SEQUENCE [LARGE SCALE GENOMIC DNA]</scope>
    <source>
        <strain evidence="2 3">R19027</strain>
        <tissue evidence="2">Mycelium</tissue>
    </source>
</reference>
<dbReference type="PANTHER" id="PTHR43591">
    <property type="entry name" value="METHYLTRANSFERASE"/>
    <property type="match status" value="1"/>
</dbReference>
<gene>
    <name evidence="2" type="ORF">SMACR_09871</name>
</gene>
<evidence type="ECO:0000256" key="1">
    <source>
        <dbReference type="ARBA" id="ARBA00038158"/>
    </source>
</evidence>
<dbReference type="Gene3D" id="3.40.50.150">
    <property type="entry name" value="Vaccinia Virus protein VP39"/>
    <property type="match status" value="1"/>
</dbReference>
<accession>A0A8S8Z953</accession>
<dbReference type="PANTHER" id="PTHR43591:SF10">
    <property type="entry name" value="ABC TRANSMEMBRANE TYPE-1 DOMAIN-CONTAINING PROTEIN-RELATED"/>
    <property type="match status" value="1"/>
</dbReference>
<evidence type="ECO:0000313" key="3">
    <source>
        <dbReference type="Proteomes" id="UP000433876"/>
    </source>
</evidence>
<dbReference type="Proteomes" id="UP000433876">
    <property type="component" value="Unassembled WGS sequence"/>
</dbReference>